<dbReference type="Gene3D" id="3.40.220.10">
    <property type="entry name" value="Leucine Aminopeptidase, subunit E, domain 1"/>
    <property type="match status" value="1"/>
</dbReference>
<dbReference type="VEuPathDB" id="FungiDB:PC110_g7281"/>
<protein>
    <recommendedName>
        <fullName evidence="2">Macro domain-containing protein</fullName>
    </recommendedName>
</protein>
<dbReference type="InterPro" id="IPR002589">
    <property type="entry name" value="Macro_dom"/>
</dbReference>
<evidence type="ECO:0000313" key="5">
    <source>
        <dbReference type="EMBL" id="KAG2916725.1"/>
    </source>
</evidence>
<feature type="region of interest" description="Disordered" evidence="1">
    <location>
        <begin position="371"/>
        <end position="410"/>
    </location>
</feature>
<dbReference type="Proteomes" id="UP000760860">
    <property type="component" value="Unassembled WGS sequence"/>
</dbReference>
<organism evidence="9 10">
    <name type="scientific">Phytophthora cactorum</name>
    <dbReference type="NCBI Taxonomy" id="29920"/>
    <lineage>
        <taxon>Eukaryota</taxon>
        <taxon>Sar</taxon>
        <taxon>Stramenopiles</taxon>
        <taxon>Oomycota</taxon>
        <taxon>Peronosporomycetes</taxon>
        <taxon>Peronosporales</taxon>
        <taxon>Peronosporaceae</taxon>
        <taxon>Phytophthora</taxon>
    </lineage>
</organism>
<dbReference type="SUPFAM" id="SSF52949">
    <property type="entry name" value="Macro domain-like"/>
    <property type="match status" value="1"/>
</dbReference>
<dbReference type="EMBL" id="RCML01000558">
    <property type="protein sequence ID" value="KAG2973861.1"/>
    <property type="molecule type" value="Genomic_DNA"/>
</dbReference>
<reference evidence="3" key="2">
    <citation type="submission" date="2018-10" db="EMBL/GenBank/DDBJ databases">
        <title>Effector identification in a new, highly contiguous assembly of the strawberry crown rot pathogen Phytophthora cactorum.</title>
        <authorList>
            <person name="Armitage A.D."/>
            <person name="Nellist C.F."/>
            <person name="Bates H."/>
            <person name="Vickerstaff R.J."/>
            <person name="Harrison R.J."/>
        </authorList>
    </citation>
    <scope>NUCLEOTIDE SEQUENCE</scope>
    <source>
        <strain evidence="3">15-7</strain>
        <strain evidence="5">4032</strain>
        <strain evidence="4">4040</strain>
        <strain evidence="6">P415</strain>
        <strain evidence="7">P421</strain>
    </source>
</reference>
<dbReference type="AlphaFoldDB" id="A0A329SI00"/>
<dbReference type="Proteomes" id="UP000736787">
    <property type="component" value="Unassembled WGS sequence"/>
</dbReference>
<comment type="caution">
    <text evidence="9">The sequence shown here is derived from an EMBL/GenBank/DDBJ whole genome shotgun (WGS) entry which is preliminary data.</text>
</comment>
<dbReference type="OrthoDB" id="6133115at2759"/>
<evidence type="ECO:0000256" key="1">
    <source>
        <dbReference type="SAM" id="MobiDB-lite"/>
    </source>
</evidence>
<reference evidence="9 10" key="1">
    <citation type="submission" date="2018-01" db="EMBL/GenBank/DDBJ databases">
        <title>Draft genome of the strawberry crown rot pathogen Phytophthora cactorum.</title>
        <authorList>
            <person name="Armitage A.D."/>
            <person name="Lysoe E."/>
            <person name="Nellist C.F."/>
            <person name="Harrison R.J."/>
            <person name="Brurberg M.B."/>
        </authorList>
    </citation>
    <scope>NUCLEOTIDE SEQUENCE [LARGE SCALE GENOMIC DNA]</scope>
    <source>
        <strain evidence="9 10">10300</strain>
    </source>
</reference>
<dbReference type="Proteomes" id="UP000774804">
    <property type="component" value="Unassembled WGS sequence"/>
</dbReference>
<evidence type="ECO:0000313" key="3">
    <source>
        <dbReference type="EMBL" id="KAG2863873.1"/>
    </source>
</evidence>
<dbReference type="EMBL" id="MJFZ01000139">
    <property type="protein sequence ID" value="RAW36423.1"/>
    <property type="molecule type" value="Genomic_DNA"/>
</dbReference>
<evidence type="ECO:0000259" key="2">
    <source>
        <dbReference type="PROSITE" id="PS51154"/>
    </source>
</evidence>
<dbReference type="Pfam" id="PF01661">
    <property type="entry name" value="Macro"/>
    <property type="match status" value="1"/>
</dbReference>
<feature type="region of interest" description="Disordered" evidence="1">
    <location>
        <begin position="72"/>
        <end position="91"/>
    </location>
</feature>
<dbReference type="PANTHER" id="PTHR11106:SF111">
    <property type="entry name" value="MACRO DOMAIN-CONTAINING PROTEIN"/>
    <property type="match status" value="1"/>
</dbReference>
<dbReference type="PANTHER" id="PTHR11106">
    <property type="entry name" value="GANGLIOSIDE INDUCED DIFFERENTIATION ASSOCIATED PROTEIN 2-RELATED"/>
    <property type="match status" value="1"/>
</dbReference>
<dbReference type="Proteomes" id="UP000251314">
    <property type="component" value="Unassembled WGS sequence"/>
</dbReference>
<dbReference type="PROSITE" id="PS51154">
    <property type="entry name" value="MACRO"/>
    <property type="match status" value="1"/>
</dbReference>
<dbReference type="EMBL" id="RCMG01000094">
    <property type="protein sequence ID" value="KAG2863873.1"/>
    <property type="molecule type" value="Genomic_DNA"/>
</dbReference>
<dbReference type="Proteomes" id="UP000688947">
    <property type="component" value="Unassembled WGS sequence"/>
</dbReference>
<dbReference type="EMBL" id="RCMK01001047">
    <property type="protein sequence ID" value="KAG2903695.1"/>
    <property type="molecule type" value="Genomic_DNA"/>
</dbReference>
<dbReference type="EMBL" id="JAENGZ010000993">
    <property type="protein sequence ID" value="KAG6951632.1"/>
    <property type="molecule type" value="Genomic_DNA"/>
</dbReference>
<dbReference type="InterPro" id="IPR043472">
    <property type="entry name" value="Macro_dom-like"/>
</dbReference>
<evidence type="ECO:0000313" key="4">
    <source>
        <dbReference type="EMBL" id="KAG2903695.1"/>
    </source>
</evidence>
<evidence type="ECO:0000313" key="8">
    <source>
        <dbReference type="EMBL" id="KAG6951632.1"/>
    </source>
</evidence>
<evidence type="ECO:0000313" key="10">
    <source>
        <dbReference type="Proteomes" id="UP000251314"/>
    </source>
</evidence>
<sequence length="410" mass="45249">MARIKKYKFKPLCMDLDEEANSEFNFGSDEEEVANTAAAAANKLSPADAQQQNVLKNANGALLQSAVKRQRDARSWEKQGQRKKYRLESKVQGSTHNNLRISDGSEIKPCESWLEKLDNLQHLNEMRSPSPVSRLAANVIGKRGDLTREYGVKLNGMLFSPAFKPRGNERPKLIVMRGDPTDWSTAAIVSDTNSLLHHNSGLAATIARKGGLEIQRQSSEWVYHYGEVPIGSAMWTTAGKLSSKFIIYTVGPDVSLYRWPTPRHHLELRQAVRSALHMADNLGVTSVAMPALCTGVCGYPKYLAAREIVTECLEFCDNCPSTSLRLIALMNEDEVTTSIFVQAMKDARQQRHLELQRRNVAAMRESAQASGDLPVLDGGSDSSSAVSEVEESAEEAAVARSPTLMSDWAV</sequence>
<dbReference type="EMBL" id="RCMI01000333">
    <property type="protein sequence ID" value="KAG2916725.1"/>
    <property type="molecule type" value="Genomic_DNA"/>
</dbReference>
<dbReference type="Proteomes" id="UP000697107">
    <property type="component" value="Unassembled WGS sequence"/>
</dbReference>
<dbReference type="STRING" id="29920.A0A329SI00"/>
<name>A0A329SI00_9STRA</name>
<evidence type="ECO:0000313" key="6">
    <source>
        <dbReference type="EMBL" id="KAG2973861.1"/>
    </source>
</evidence>
<dbReference type="SMART" id="SM00506">
    <property type="entry name" value="A1pp"/>
    <property type="match status" value="1"/>
</dbReference>
<reference evidence="8" key="3">
    <citation type="submission" date="2021-01" db="EMBL/GenBank/DDBJ databases">
        <title>Phytophthora aleatoria, a newly-described species from Pinus radiata is distinct from Phytophthora cactorum isolates based on comparative genomics.</title>
        <authorList>
            <person name="Mcdougal R."/>
            <person name="Panda P."/>
            <person name="Williams N."/>
            <person name="Studholme D.J."/>
        </authorList>
    </citation>
    <scope>NUCLEOTIDE SEQUENCE</scope>
    <source>
        <strain evidence="8">NZFS 3830</strain>
    </source>
</reference>
<feature type="domain" description="Macro" evidence="2">
    <location>
        <begin position="160"/>
        <end position="348"/>
    </location>
</feature>
<proteinExistence type="predicted"/>
<accession>A0A329SI00</accession>
<keyword evidence="10" id="KW-1185">Reference proteome</keyword>
<evidence type="ECO:0000313" key="7">
    <source>
        <dbReference type="EMBL" id="KAG3216098.1"/>
    </source>
</evidence>
<gene>
    <name evidence="8" type="ORF">JG687_00013486</name>
    <name evidence="9" type="ORF">PC110_g7281</name>
    <name evidence="3" type="ORF">PC113_g5070</name>
    <name evidence="5" type="ORF">PC115_g10939</name>
    <name evidence="4" type="ORF">PC117_g21214</name>
    <name evidence="6" type="ORF">PC118_g14883</name>
    <name evidence="7" type="ORF">PC129_g13037</name>
</gene>
<evidence type="ECO:0000313" key="9">
    <source>
        <dbReference type="EMBL" id="RAW36423.1"/>
    </source>
</evidence>
<dbReference type="EMBL" id="RCMV01000510">
    <property type="protein sequence ID" value="KAG3216098.1"/>
    <property type="molecule type" value="Genomic_DNA"/>
</dbReference>
<dbReference type="Proteomes" id="UP000735874">
    <property type="component" value="Unassembled WGS sequence"/>
</dbReference>